<comment type="subcellular location">
    <subcellularLocation>
        <location evidence="1">Membrane</location>
        <topology evidence="1">Multi-pass membrane protein</topology>
    </subcellularLocation>
</comment>
<feature type="transmembrane region" description="Helical" evidence="6">
    <location>
        <begin position="874"/>
        <end position="895"/>
    </location>
</feature>
<sequence>MMTRLKGPRLGTAIVIFAVALIPLLYAGLLTMTYQNPTNRLDDMTAAIVNEDQAYTGTLVTGKQETFSLGHELTDALVHPKDGEDVGFSWKEMSESDALAQMNDERVRAILYIPHDFSKNVAKIGTDIGSSATQELRLVTDDGVNYLAGTMAKTVSEAMTNRINERGATRITERLLVSIEKIRGGLHDAADGSTKLADGTVKLNDGVRKFDDGIGKLSQGTRDLSQGTGRLVVGMNDLANGTVTLRNGLATLDDGTGRAADGSQKLSLGLTELNSGVNKVASGSSELHNGAEQLAQGVHKLNANTGKLGAGVKQLADGSGKLAPGIAAYTNGVDQAQAGSAKLQQAAQALPGAIEKMSAGLGQAGDFDPTKPETAKKSLMAGTEALNAGLKKLHDGVTVGKDGKPSLQDGATQLAGVTDIVAESLKYVDTSDATKLAAGTRSFDKSLHDYTTGIDELAEQCKPQDSEMCQKIKALSSSSQKLRESSWALVKGADSITGKLKGFAPFTEVINTIAQGAQAVKDGVNQVAAGSEKLAQGSDQLTQNMAKASAGVGQLKTKLGTASSSNDGTLLGGINDLSTGLAKISGVNGTQSAQLRDGAQALAGGIGKLTGKLPELTDGVNKLDAGAQKLADGSTGLVTGMTKLSEGSQKAASSAQELASGIGKLKNGTQSARSGSQKLADGAQTAQQGAGALDSGARKLNDGAQTAQEKVGELADGATKLNDGATKLRNGLTEGSGKIPQLSNADQQNVSATAGKVAEVKTERLHAVANNGAGFTPMFMSLALWIGTIALFLVLPALDHDERARGRWVQAVTKPAVTATMLAVVQAVVMMVVVNAMGELHVANLAGLSALAVLASICFMAVNQACVAAFAFRGRFLSIVLLSLQITSMGATFPIETAPKFFQWIHWLLPMSDTQLAFRSLIAGGGVDGIVGKTVLVLLLWTVVAVAISFFASKVRTKKNVAMAHDEALAPTAG</sequence>
<gene>
    <name evidence="7" type="ORF">SAMN04489737_0441</name>
</gene>
<dbReference type="Proteomes" id="UP000214355">
    <property type="component" value="Chromosome I"/>
</dbReference>
<feature type="region of interest" description="Disordered" evidence="5">
    <location>
        <begin position="725"/>
        <end position="748"/>
    </location>
</feature>
<dbReference type="Gene3D" id="1.10.287.950">
    <property type="entry name" value="Methyl-accepting chemotaxis protein"/>
    <property type="match status" value="3"/>
</dbReference>
<dbReference type="Gene3D" id="3.40.1710.10">
    <property type="entry name" value="abc type-2 transporter like domain"/>
    <property type="match status" value="1"/>
</dbReference>
<dbReference type="STRING" id="131112.SAMN04489737_0441"/>
<evidence type="ECO:0000256" key="1">
    <source>
        <dbReference type="ARBA" id="ARBA00004141"/>
    </source>
</evidence>
<keyword evidence="8" id="KW-1185">Reference proteome</keyword>
<feature type="transmembrane region" description="Helical" evidence="6">
    <location>
        <begin position="774"/>
        <end position="795"/>
    </location>
</feature>
<dbReference type="InterPro" id="IPR023908">
    <property type="entry name" value="xxxLxxG_rpt"/>
</dbReference>
<evidence type="ECO:0000256" key="3">
    <source>
        <dbReference type="ARBA" id="ARBA00022989"/>
    </source>
</evidence>
<dbReference type="PANTHER" id="PTHR43077:SF5">
    <property type="entry name" value="PHAGE INFECTION PROTEIN"/>
    <property type="match status" value="1"/>
</dbReference>
<dbReference type="NCBIfam" id="TIGR03057">
    <property type="entry name" value="xxxLxxG_by_4"/>
    <property type="match status" value="8"/>
</dbReference>
<protein>
    <submittedName>
        <fullName evidence="7">Putative membrane protein</fullName>
    </submittedName>
</protein>
<dbReference type="InterPro" id="IPR017501">
    <property type="entry name" value="Phage_infect_YhgE_C"/>
</dbReference>
<feature type="transmembrane region" description="Helical" evidence="6">
    <location>
        <begin position="842"/>
        <end position="862"/>
    </location>
</feature>
<accession>A0A1H2LC13</accession>
<feature type="transmembrane region" description="Helical" evidence="6">
    <location>
        <begin position="935"/>
        <end position="953"/>
    </location>
</feature>
<dbReference type="EMBL" id="LT629804">
    <property type="protein sequence ID" value="SDU78354.1"/>
    <property type="molecule type" value="Genomic_DNA"/>
</dbReference>
<evidence type="ECO:0000313" key="8">
    <source>
        <dbReference type="Proteomes" id="UP000214355"/>
    </source>
</evidence>
<organism evidence="7 8">
    <name type="scientific">Arcanobacterium phocae</name>
    <dbReference type="NCBI Taxonomy" id="131112"/>
    <lineage>
        <taxon>Bacteria</taxon>
        <taxon>Bacillati</taxon>
        <taxon>Actinomycetota</taxon>
        <taxon>Actinomycetes</taxon>
        <taxon>Actinomycetales</taxon>
        <taxon>Actinomycetaceae</taxon>
        <taxon>Arcanobacterium</taxon>
    </lineage>
</organism>
<dbReference type="NCBIfam" id="TIGR03061">
    <property type="entry name" value="pip_yhgE_Nterm"/>
    <property type="match status" value="1"/>
</dbReference>
<dbReference type="AlphaFoldDB" id="A0A1H2LC13"/>
<dbReference type="PANTHER" id="PTHR43077">
    <property type="entry name" value="TRANSPORT PERMEASE YVFS-RELATED"/>
    <property type="match status" value="1"/>
</dbReference>
<evidence type="ECO:0000256" key="6">
    <source>
        <dbReference type="SAM" id="Phobius"/>
    </source>
</evidence>
<keyword evidence="2 6" id="KW-0812">Transmembrane</keyword>
<dbReference type="InterPro" id="IPR017500">
    <property type="entry name" value="Phage_infect_YhgE_N"/>
</dbReference>
<dbReference type="NCBIfam" id="TIGR03062">
    <property type="entry name" value="pip_yhgE_Cterm"/>
    <property type="match status" value="1"/>
</dbReference>
<proteinExistence type="predicted"/>
<dbReference type="InterPro" id="IPR051328">
    <property type="entry name" value="T7SS_ABC-Transporter"/>
</dbReference>
<name>A0A1H2LC13_9ACTO</name>
<dbReference type="GO" id="GO:0016020">
    <property type="term" value="C:membrane"/>
    <property type="evidence" value="ECO:0007669"/>
    <property type="project" value="UniProtKB-SubCell"/>
</dbReference>
<dbReference type="SUPFAM" id="SSF101967">
    <property type="entry name" value="Adhesin YadA, collagen-binding domain"/>
    <property type="match status" value="1"/>
</dbReference>
<dbReference type="GO" id="GO:0140359">
    <property type="term" value="F:ABC-type transporter activity"/>
    <property type="evidence" value="ECO:0007669"/>
    <property type="project" value="InterPro"/>
</dbReference>
<feature type="transmembrane region" description="Helical" evidence="6">
    <location>
        <begin position="816"/>
        <end position="836"/>
    </location>
</feature>
<keyword evidence="3 6" id="KW-1133">Transmembrane helix</keyword>
<reference evidence="8" key="1">
    <citation type="submission" date="2016-10" db="EMBL/GenBank/DDBJ databases">
        <authorList>
            <person name="Varghese N."/>
            <person name="Submissions S."/>
        </authorList>
    </citation>
    <scope>NUCLEOTIDE SEQUENCE [LARGE SCALE GENOMIC DNA]</scope>
    <source>
        <strain evidence="8">DSM 10002</strain>
    </source>
</reference>
<evidence type="ECO:0000313" key="7">
    <source>
        <dbReference type="EMBL" id="SDU78354.1"/>
    </source>
</evidence>
<dbReference type="InterPro" id="IPR011049">
    <property type="entry name" value="Serralysin-like_metalloprot_C"/>
</dbReference>
<evidence type="ECO:0000256" key="2">
    <source>
        <dbReference type="ARBA" id="ARBA00022692"/>
    </source>
</evidence>
<evidence type="ECO:0000256" key="5">
    <source>
        <dbReference type="SAM" id="MobiDB-lite"/>
    </source>
</evidence>
<keyword evidence="4 6" id="KW-0472">Membrane</keyword>
<evidence type="ECO:0000256" key="4">
    <source>
        <dbReference type="ARBA" id="ARBA00023136"/>
    </source>
</evidence>